<evidence type="ECO:0000313" key="2">
    <source>
        <dbReference type="Proteomes" id="UP000218209"/>
    </source>
</evidence>
<organism evidence="1 2">
    <name type="scientific">Porphyra umbilicalis</name>
    <name type="common">Purple laver</name>
    <name type="synonym">Red alga</name>
    <dbReference type="NCBI Taxonomy" id="2786"/>
    <lineage>
        <taxon>Eukaryota</taxon>
        <taxon>Rhodophyta</taxon>
        <taxon>Bangiophyceae</taxon>
        <taxon>Bangiales</taxon>
        <taxon>Bangiaceae</taxon>
        <taxon>Porphyra</taxon>
    </lineage>
</organism>
<proteinExistence type="predicted"/>
<accession>A0A1X6NLP7</accession>
<protein>
    <submittedName>
        <fullName evidence="1">Uncharacterized protein</fullName>
    </submittedName>
</protein>
<dbReference type="EMBL" id="KV919540">
    <property type="protein sequence ID" value="OSX69460.1"/>
    <property type="molecule type" value="Genomic_DNA"/>
</dbReference>
<reference evidence="1 2" key="1">
    <citation type="submission" date="2017-03" db="EMBL/GenBank/DDBJ databases">
        <title>WGS assembly of Porphyra umbilicalis.</title>
        <authorList>
            <person name="Brawley S.H."/>
            <person name="Blouin N.A."/>
            <person name="Ficko-Blean E."/>
            <person name="Wheeler G.L."/>
            <person name="Lohr M."/>
            <person name="Goodson H.V."/>
            <person name="Jenkins J.W."/>
            <person name="Blaby-Haas C.E."/>
            <person name="Helliwell K.E."/>
            <person name="Chan C."/>
            <person name="Marriage T."/>
            <person name="Bhattacharya D."/>
            <person name="Klein A.S."/>
            <person name="Badis Y."/>
            <person name="Brodie J."/>
            <person name="Cao Y."/>
            <person name="Collen J."/>
            <person name="Dittami S.M."/>
            <person name="Gachon C.M."/>
            <person name="Green B.R."/>
            <person name="Karpowicz S."/>
            <person name="Kim J.W."/>
            <person name="Kudahl U."/>
            <person name="Lin S."/>
            <person name="Michel G."/>
            <person name="Mittag M."/>
            <person name="Olson B.J."/>
            <person name="Pangilinan J."/>
            <person name="Peng Y."/>
            <person name="Qiu H."/>
            <person name="Shu S."/>
            <person name="Singer J.T."/>
            <person name="Smith A.G."/>
            <person name="Sprecher B.N."/>
            <person name="Wagner V."/>
            <person name="Wang W."/>
            <person name="Wang Z.-Y."/>
            <person name="Yan J."/>
            <person name="Yarish C."/>
            <person name="Zoeuner-Riek S."/>
            <person name="Zhuang Y."/>
            <person name="Zou Y."/>
            <person name="Lindquist E.A."/>
            <person name="Grimwood J."/>
            <person name="Barry K."/>
            <person name="Rokhsar D.S."/>
            <person name="Schmutz J."/>
            <person name="Stiller J.W."/>
            <person name="Grossman A.R."/>
            <person name="Prochnik S.E."/>
        </authorList>
    </citation>
    <scope>NUCLEOTIDE SEQUENCE [LARGE SCALE GENOMIC DNA]</scope>
    <source>
        <strain evidence="1">4086291</strain>
    </source>
</reference>
<dbReference type="AlphaFoldDB" id="A0A1X6NLP7"/>
<keyword evidence="2" id="KW-1185">Reference proteome</keyword>
<gene>
    <name evidence="1" type="ORF">BU14_1489s0001</name>
</gene>
<evidence type="ECO:0000313" key="1">
    <source>
        <dbReference type="EMBL" id="OSX69460.1"/>
    </source>
</evidence>
<sequence>MAGRGERAGELGAGAAGYGGRGHRGILYHKRCTSKVKGEAAQLRAGCAWEAITGKYSIVV</sequence>
<name>A0A1X6NLP7_PORUM</name>
<dbReference type="Proteomes" id="UP000218209">
    <property type="component" value="Unassembled WGS sequence"/>
</dbReference>